<sequence>MRLPIKAAVDAVEHNRPGFKYSKAEVILINLYQPGEYTVVLFAVSQPAEASMVMTVLDQINGRWEGKAVLGRCA</sequence>
<protein>
    <submittedName>
        <fullName evidence="1">Error-prone, lesion bypass DNA polymerase V (UmuC)</fullName>
    </submittedName>
</protein>
<evidence type="ECO:0000313" key="1">
    <source>
        <dbReference type="EMBL" id="AZE54065.1"/>
    </source>
</evidence>
<accession>A0A3G7U3V8</accession>
<dbReference type="AlphaFoldDB" id="A0A3G7U3V8"/>
<dbReference type="EMBL" id="CP027754">
    <property type="protein sequence ID" value="AZE54065.1"/>
    <property type="molecule type" value="Genomic_DNA"/>
</dbReference>
<organism evidence="1 2">
    <name type="scientific">Pseudomonas synxantha</name>
    <dbReference type="NCBI Taxonomy" id="47883"/>
    <lineage>
        <taxon>Bacteria</taxon>
        <taxon>Pseudomonadati</taxon>
        <taxon>Pseudomonadota</taxon>
        <taxon>Gammaproteobacteria</taxon>
        <taxon>Pseudomonadales</taxon>
        <taxon>Pseudomonadaceae</taxon>
        <taxon>Pseudomonas</taxon>
    </lineage>
</organism>
<gene>
    <name evidence="1" type="ORF">C4K03_1896</name>
</gene>
<name>A0A3G7U3V8_9PSED</name>
<reference evidence="1 2" key="1">
    <citation type="submission" date="2018-03" db="EMBL/GenBank/DDBJ databases">
        <title>Diversity of phytobeneficial traits revealed by whole-genome analysis of worldwide-isolated phenazine-producing Pseudomonas spp.</title>
        <authorList>
            <person name="Biessy A."/>
            <person name="Novinscak A."/>
            <person name="Blom J."/>
            <person name="Leger G."/>
            <person name="Thomashow L.S."/>
            <person name="Cazorla F.M."/>
            <person name="Josic D."/>
            <person name="Filion M."/>
        </authorList>
    </citation>
    <scope>NUCLEOTIDE SEQUENCE [LARGE SCALE GENOMIC DNA]</scope>
    <source>
        <strain evidence="1 2">30B</strain>
    </source>
</reference>
<proteinExistence type="predicted"/>
<evidence type="ECO:0000313" key="2">
    <source>
        <dbReference type="Proteomes" id="UP000268696"/>
    </source>
</evidence>
<dbReference type="Proteomes" id="UP000268696">
    <property type="component" value="Chromosome"/>
</dbReference>